<dbReference type="Gramene" id="CDY26909">
    <property type="protein sequence ID" value="CDY26909"/>
    <property type="gene ID" value="GSBRNA2T00036617001"/>
</dbReference>
<feature type="region of interest" description="Disordered" evidence="1">
    <location>
        <begin position="1"/>
        <end position="89"/>
    </location>
</feature>
<reference evidence="2" key="3">
    <citation type="submission" date="2021-01" db="EMBL/GenBank/DDBJ databases">
        <authorList>
            <consortium name="Genoscope - CEA"/>
            <person name="William W."/>
        </authorList>
    </citation>
    <scope>NUCLEOTIDE SEQUENCE</scope>
</reference>
<evidence type="ECO:0000313" key="4">
    <source>
        <dbReference type="Proteomes" id="UP000028999"/>
    </source>
</evidence>
<reference evidence="3" key="2">
    <citation type="submission" date="2014-06" db="EMBL/GenBank/DDBJ databases">
        <authorList>
            <person name="Genoscope - CEA"/>
        </authorList>
    </citation>
    <scope>NUCLEOTIDE SEQUENCE</scope>
</reference>
<feature type="compositionally biased region" description="Acidic residues" evidence="1">
    <location>
        <begin position="73"/>
        <end position="89"/>
    </location>
</feature>
<dbReference type="STRING" id="3708.A0A078GNU3"/>
<dbReference type="OMA" id="QTSHMAM"/>
<dbReference type="AlphaFoldDB" id="A0A078GNU3"/>
<dbReference type="Proteomes" id="UP001295469">
    <property type="component" value="Chromosome A05"/>
</dbReference>
<evidence type="ECO:0000313" key="2">
    <source>
        <dbReference type="EMBL" id="CAF2098907.1"/>
    </source>
</evidence>
<feature type="compositionally biased region" description="Basic and acidic residues" evidence="1">
    <location>
        <begin position="21"/>
        <end position="35"/>
    </location>
</feature>
<keyword evidence="4" id="KW-1185">Reference proteome</keyword>
<evidence type="ECO:0000256" key="1">
    <source>
        <dbReference type="SAM" id="MobiDB-lite"/>
    </source>
</evidence>
<reference evidence="3 4" key="1">
    <citation type="journal article" date="2014" name="Science">
        <title>Plant genetics. Early allopolyploid evolution in the post-Neolithic Brassica napus oilseed genome.</title>
        <authorList>
            <person name="Chalhoub B."/>
            <person name="Denoeud F."/>
            <person name="Liu S."/>
            <person name="Parkin I.A."/>
            <person name="Tang H."/>
            <person name="Wang X."/>
            <person name="Chiquet J."/>
            <person name="Belcram H."/>
            <person name="Tong C."/>
            <person name="Samans B."/>
            <person name="Correa M."/>
            <person name="Da Silva C."/>
            <person name="Just J."/>
            <person name="Falentin C."/>
            <person name="Koh C.S."/>
            <person name="Le Clainche I."/>
            <person name="Bernard M."/>
            <person name="Bento P."/>
            <person name="Noel B."/>
            <person name="Labadie K."/>
            <person name="Alberti A."/>
            <person name="Charles M."/>
            <person name="Arnaud D."/>
            <person name="Guo H."/>
            <person name="Daviaud C."/>
            <person name="Alamery S."/>
            <person name="Jabbari K."/>
            <person name="Zhao M."/>
            <person name="Edger P.P."/>
            <person name="Chelaifa H."/>
            <person name="Tack D."/>
            <person name="Lassalle G."/>
            <person name="Mestiri I."/>
            <person name="Schnel N."/>
            <person name="Le Paslier M.C."/>
            <person name="Fan G."/>
            <person name="Renault V."/>
            <person name="Bayer P.E."/>
            <person name="Golicz A.A."/>
            <person name="Manoli S."/>
            <person name="Lee T.H."/>
            <person name="Thi V.H."/>
            <person name="Chalabi S."/>
            <person name="Hu Q."/>
            <person name="Fan C."/>
            <person name="Tollenaere R."/>
            <person name="Lu Y."/>
            <person name="Battail C."/>
            <person name="Shen J."/>
            <person name="Sidebottom C.H."/>
            <person name="Wang X."/>
            <person name="Canaguier A."/>
            <person name="Chauveau A."/>
            <person name="Berard A."/>
            <person name="Deniot G."/>
            <person name="Guan M."/>
            <person name="Liu Z."/>
            <person name="Sun F."/>
            <person name="Lim Y.P."/>
            <person name="Lyons E."/>
            <person name="Town C.D."/>
            <person name="Bancroft I."/>
            <person name="Wang X."/>
            <person name="Meng J."/>
            <person name="Ma J."/>
            <person name="Pires J.C."/>
            <person name="King G.J."/>
            <person name="Brunel D."/>
            <person name="Delourme R."/>
            <person name="Renard M."/>
            <person name="Aury J.M."/>
            <person name="Adams K.L."/>
            <person name="Batley J."/>
            <person name="Snowdon R.J."/>
            <person name="Tost J."/>
            <person name="Edwards D."/>
            <person name="Zhou Y."/>
            <person name="Hua W."/>
            <person name="Sharpe A.G."/>
            <person name="Paterson A.H."/>
            <person name="Guan C."/>
            <person name="Wincker P."/>
        </authorList>
    </citation>
    <scope>NUCLEOTIDE SEQUENCE [LARGE SCALE GENOMIC DNA]</scope>
    <source>
        <strain evidence="4">cv. Darmor-bzh</strain>
    </source>
</reference>
<dbReference type="PaxDb" id="3708-A0A078GNU3"/>
<accession>A0A078GNU3</accession>
<dbReference type="EMBL" id="LK032196">
    <property type="protein sequence ID" value="CDY26909.1"/>
    <property type="molecule type" value="Genomic_DNA"/>
</dbReference>
<dbReference type="Proteomes" id="UP000028999">
    <property type="component" value="Unassembled WGS sequence"/>
</dbReference>
<dbReference type="EMBL" id="HG994359">
    <property type="protein sequence ID" value="CAF2098907.1"/>
    <property type="molecule type" value="Genomic_DNA"/>
</dbReference>
<organism evidence="3 4">
    <name type="scientific">Brassica napus</name>
    <name type="common">Rape</name>
    <dbReference type="NCBI Taxonomy" id="3708"/>
    <lineage>
        <taxon>Eukaryota</taxon>
        <taxon>Viridiplantae</taxon>
        <taxon>Streptophyta</taxon>
        <taxon>Embryophyta</taxon>
        <taxon>Tracheophyta</taxon>
        <taxon>Spermatophyta</taxon>
        <taxon>Magnoliopsida</taxon>
        <taxon>eudicotyledons</taxon>
        <taxon>Gunneridae</taxon>
        <taxon>Pentapetalae</taxon>
        <taxon>rosids</taxon>
        <taxon>malvids</taxon>
        <taxon>Brassicales</taxon>
        <taxon>Brassicaceae</taxon>
        <taxon>Brassiceae</taxon>
        <taxon>Brassica</taxon>
    </lineage>
</organism>
<name>A0A078GNU3_BRANA</name>
<sequence length="149" mass="18025">MGIEGEMGVSGGIQDTLMMSVDEKDDLRDKDEVTVRRMKNRERQRRYRARKRMREEAGLDDENLSFQTQQKDQEEEEEEEDEEEEEELECDNVYVDNFVRRVYCHRDWKKEARIAHLIMDTTRDGSCLVHRKIRPRPRDWKAEARKMKT</sequence>
<protein>
    <submittedName>
        <fullName evidence="2">(rape) hypothetical protein</fullName>
    </submittedName>
    <submittedName>
        <fullName evidence="3">BnaA05g18030D protein</fullName>
    </submittedName>
</protein>
<proteinExistence type="predicted"/>
<feature type="compositionally biased region" description="Basic residues" evidence="1">
    <location>
        <begin position="36"/>
        <end position="52"/>
    </location>
</feature>
<evidence type="ECO:0000313" key="3">
    <source>
        <dbReference type="EMBL" id="CDY26909.1"/>
    </source>
</evidence>
<gene>
    <name evidence="3" type="primary">BnaA05g18030D</name>
    <name evidence="2" type="ORF">DARMORV10_A05P24690.1</name>
    <name evidence="3" type="ORF">GSBRNA2T00036617001</name>
</gene>
<dbReference type="OrthoDB" id="763417at2759"/>